<protein>
    <recommendedName>
        <fullName evidence="1">DUF4329 domain-containing protein</fullName>
    </recommendedName>
</protein>
<dbReference type="AlphaFoldDB" id="A0A0J9E7N0"/>
<dbReference type="EMBL" id="LFTY01000002">
    <property type="protein sequence ID" value="KMW58716.1"/>
    <property type="molecule type" value="Genomic_DNA"/>
</dbReference>
<dbReference type="Pfam" id="PF14220">
    <property type="entry name" value="DUF4329"/>
    <property type="match status" value="1"/>
</dbReference>
<sequence length="74" mass="8002">MPSVSDVLADMEEGLDGYLSTPGGRFWFIDGQTGVSRQLCGLGCLPQDPDFAPGLHGTISKRYTLGQLEARENE</sequence>
<feature type="domain" description="DUF4329" evidence="1">
    <location>
        <begin position="1"/>
        <end position="41"/>
    </location>
</feature>
<proteinExistence type="predicted"/>
<evidence type="ECO:0000313" key="3">
    <source>
        <dbReference type="Proteomes" id="UP000037178"/>
    </source>
</evidence>
<reference evidence="2 3" key="1">
    <citation type="submission" date="2015-06" db="EMBL/GenBank/DDBJ databases">
        <title>Draft genome sequence of an Alphaproteobacteria species associated to the Mediterranean sponge Oscarella lobularis.</title>
        <authorList>
            <person name="Jourda C."/>
            <person name="Santini S."/>
            <person name="Claverie J.-M."/>
        </authorList>
    </citation>
    <scope>NUCLEOTIDE SEQUENCE [LARGE SCALE GENOMIC DNA]</scope>
    <source>
        <strain evidence="2">IGS</strain>
    </source>
</reference>
<evidence type="ECO:0000313" key="2">
    <source>
        <dbReference type="EMBL" id="KMW58716.1"/>
    </source>
</evidence>
<dbReference type="InterPro" id="IPR025479">
    <property type="entry name" value="DUF4329"/>
</dbReference>
<dbReference type="STRING" id="1675527.AIOL_003695"/>
<dbReference type="Proteomes" id="UP000037178">
    <property type="component" value="Unassembled WGS sequence"/>
</dbReference>
<evidence type="ECO:0000259" key="1">
    <source>
        <dbReference type="Pfam" id="PF14220"/>
    </source>
</evidence>
<accession>A0A0J9E7N0</accession>
<dbReference type="PATRIC" id="fig|1675527.3.peg.3869"/>
<keyword evidence="3" id="KW-1185">Reference proteome</keyword>
<gene>
    <name evidence="2" type="ORF">AIOL_003695</name>
</gene>
<comment type="caution">
    <text evidence="2">The sequence shown here is derived from an EMBL/GenBank/DDBJ whole genome shotgun (WGS) entry which is preliminary data.</text>
</comment>
<organism evidence="2 3">
    <name type="scientific">Candidatus Rhodobacter oscarellae</name>
    <dbReference type="NCBI Taxonomy" id="1675527"/>
    <lineage>
        <taxon>Bacteria</taxon>
        <taxon>Pseudomonadati</taxon>
        <taxon>Pseudomonadota</taxon>
        <taxon>Alphaproteobacteria</taxon>
        <taxon>Rhodobacterales</taxon>
        <taxon>Rhodobacter group</taxon>
        <taxon>Rhodobacter</taxon>
    </lineage>
</organism>
<name>A0A0J9E7N0_9RHOB</name>